<dbReference type="SUPFAM" id="SSF53756">
    <property type="entry name" value="UDP-Glycosyltransferase/glycogen phosphorylase"/>
    <property type="match status" value="1"/>
</dbReference>
<dbReference type="AlphaFoldDB" id="N2AAB2"/>
<proteinExistence type="predicted"/>
<dbReference type="InterPro" id="IPR050194">
    <property type="entry name" value="Glycosyltransferase_grp1"/>
</dbReference>
<gene>
    <name evidence="3" type="ORF">C823_02915</name>
</gene>
<evidence type="ECO:0000313" key="3">
    <source>
        <dbReference type="EMBL" id="EMZ25166.1"/>
    </source>
</evidence>
<dbReference type="STRING" id="1235802.C823_02915"/>
<protein>
    <recommendedName>
        <fullName evidence="5">Glycosyl transferase family 1 domain-containing protein</fullName>
    </recommendedName>
</protein>
<evidence type="ECO:0008006" key="5">
    <source>
        <dbReference type="Google" id="ProtNLM"/>
    </source>
</evidence>
<dbReference type="Gene3D" id="3.40.50.2000">
    <property type="entry name" value="Glycogen Phosphorylase B"/>
    <property type="match status" value="2"/>
</dbReference>
<dbReference type="InterPro" id="IPR001296">
    <property type="entry name" value="Glyco_trans_1"/>
</dbReference>
<feature type="domain" description="Glycosyl transferase family 1" evidence="1">
    <location>
        <begin position="192"/>
        <end position="351"/>
    </location>
</feature>
<dbReference type="PANTHER" id="PTHR45947">
    <property type="entry name" value="SULFOQUINOVOSYL TRANSFERASE SQD2"/>
    <property type="match status" value="1"/>
</dbReference>
<dbReference type="Pfam" id="PF13439">
    <property type="entry name" value="Glyco_transf_4"/>
    <property type="match status" value="1"/>
</dbReference>
<feature type="domain" description="Glycosyltransferase subfamily 4-like N-terminal" evidence="2">
    <location>
        <begin position="17"/>
        <end position="154"/>
    </location>
</feature>
<dbReference type="PATRIC" id="fig|1235802.3.peg.3081"/>
<evidence type="ECO:0000259" key="2">
    <source>
        <dbReference type="Pfam" id="PF13439"/>
    </source>
</evidence>
<dbReference type="EMBL" id="AQFT01000090">
    <property type="protein sequence ID" value="EMZ25166.1"/>
    <property type="molecule type" value="Genomic_DNA"/>
</dbReference>
<sequence length="371" mass="42436">MEKKILMALNYYYPYISGVSEYARLVAEEYVKRGYEVTVVTSNHANLRDKEMIHGVHVIRTKVWFKISKGVISPGFVYLVIKMSRKHAIVNLHLPMLESGLLSLFIKKRKIVATYHCDIHLPKSWFNRLIVCAMDCSNLICLARARQILVTSKDYALHSRVAGRYEKKLVEAGAPVKMYDRVKNIHIAREIKRIGFCGRIVEEKGIDVLLKAYKMIREKRDDVFLVIGGDYQNVAGGSVYPKLKKYIEKNHMKNVDFIGKIPEEKMAEFYSSLDVLVLPSTNTLEAFGMVQIEAMLCGTPVVASDLLGVRTIVQSTGMGEIAKVNDVSNLAYKIELVLNHQEYYRKPRQKITEMYGMKSVLNAHKKAYFTR</sequence>
<name>N2AAB2_9FIRM</name>
<dbReference type="HOGENOM" id="CLU_009583_2_1_9"/>
<dbReference type="OrthoDB" id="1765141at2"/>
<dbReference type="Proteomes" id="UP000012589">
    <property type="component" value="Unassembled WGS sequence"/>
</dbReference>
<dbReference type="eggNOG" id="COG0438">
    <property type="taxonomic scope" value="Bacteria"/>
</dbReference>
<comment type="caution">
    <text evidence="3">The sequence shown here is derived from an EMBL/GenBank/DDBJ whole genome shotgun (WGS) entry which is preliminary data.</text>
</comment>
<evidence type="ECO:0000313" key="4">
    <source>
        <dbReference type="Proteomes" id="UP000012589"/>
    </source>
</evidence>
<dbReference type="InterPro" id="IPR028098">
    <property type="entry name" value="Glyco_trans_4-like_N"/>
</dbReference>
<dbReference type="GO" id="GO:0016757">
    <property type="term" value="F:glycosyltransferase activity"/>
    <property type="evidence" value="ECO:0007669"/>
    <property type="project" value="InterPro"/>
</dbReference>
<reference evidence="3 4" key="1">
    <citation type="journal article" date="2014" name="Genome Announc.">
        <title>Draft genome sequences of the altered schaedler flora, a defined bacterial community from gnotobiotic mice.</title>
        <authorList>
            <person name="Wannemuehler M.J."/>
            <person name="Overstreet A.M."/>
            <person name="Ward D.V."/>
            <person name="Phillips G.J."/>
        </authorList>
    </citation>
    <scope>NUCLEOTIDE SEQUENCE [LARGE SCALE GENOMIC DNA]</scope>
    <source>
        <strain evidence="3 4">ASF492</strain>
    </source>
</reference>
<dbReference type="PANTHER" id="PTHR45947:SF3">
    <property type="entry name" value="SULFOQUINOVOSYL TRANSFERASE SQD2"/>
    <property type="match status" value="1"/>
</dbReference>
<accession>N2AAB2</accession>
<dbReference type="Pfam" id="PF00534">
    <property type="entry name" value="Glycos_transf_1"/>
    <property type="match status" value="1"/>
</dbReference>
<organism evidence="3 4">
    <name type="scientific">Eubacterium plexicaudatum ASF492</name>
    <dbReference type="NCBI Taxonomy" id="1235802"/>
    <lineage>
        <taxon>Bacteria</taxon>
        <taxon>Bacillati</taxon>
        <taxon>Bacillota</taxon>
        <taxon>Clostridia</taxon>
        <taxon>Eubacteriales</taxon>
        <taxon>Eubacteriaceae</taxon>
        <taxon>Eubacterium</taxon>
    </lineage>
</organism>
<evidence type="ECO:0000259" key="1">
    <source>
        <dbReference type="Pfam" id="PF00534"/>
    </source>
</evidence>
<keyword evidence="4" id="KW-1185">Reference proteome</keyword>